<dbReference type="Pfam" id="PF00076">
    <property type="entry name" value="RRM_1"/>
    <property type="match status" value="1"/>
</dbReference>
<organism evidence="5 6">
    <name type="scientific">Romanomermis culicivorax</name>
    <name type="common">Nematode worm</name>
    <dbReference type="NCBI Taxonomy" id="13658"/>
    <lineage>
        <taxon>Eukaryota</taxon>
        <taxon>Metazoa</taxon>
        <taxon>Ecdysozoa</taxon>
        <taxon>Nematoda</taxon>
        <taxon>Enoplea</taxon>
        <taxon>Dorylaimia</taxon>
        <taxon>Mermithida</taxon>
        <taxon>Mermithoidea</taxon>
        <taxon>Mermithidae</taxon>
        <taxon>Romanomermis</taxon>
    </lineage>
</organism>
<dbReference type="WBParaSite" id="nRc.2.0.1.t35747-RA">
    <property type="protein sequence ID" value="nRc.2.0.1.t35747-RA"/>
    <property type="gene ID" value="nRc.2.0.1.g35747"/>
</dbReference>
<evidence type="ECO:0000313" key="5">
    <source>
        <dbReference type="Proteomes" id="UP000887565"/>
    </source>
</evidence>
<dbReference type="InterPro" id="IPR035979">
    <property type="entry name" value="RBD_domain_sf"/>
</dbReference>
<reference evidence="6" key="1">
    <citation type="submission" date="2022-11" db="UniProtKB">
        <authorList>
            <consortium name="WormBaseParasite"/>
        </authorList>
    </citation>
    <scope>IDENTIFICATION</scope>
</reference>
<dbReference type="InterPro" id="IPR000504">
    <property type="entry name" value="RRM_dom"/>
</dbReference>
<accession>A0A915KAL6</accession>
<evidence type="ECO:0000256" key="3">
    <source>
        <dbReference type="PROSITE-ProRule" id="PRU00176"/>
    </source>
</evidence>
<dbReference type="AlphaFoldDB" id="A0A915KAL6"/>
<dbReference type="OMA" id="MWTRTAF"/>
<dbReference type="GO" id="GO:0003723">
    <property type="term" value="F:RNA binding"/>
    <property type="evidence" value="ECO:0007669"/>
    <property type="project" value="UniProtKB-UniRule"/>
</dbReference>
<keyword evidence="5" id="KW-1185">Reference proteome</keyword>
<dbReference type="PROSITE" id="PS50102">
    <property type="entry name" value="RRM"/>
    <property type="match status" value="2"/>
</dbReference>
<keyword evidence="1" id="KW-0677">Repeat</keyword>
<dbReference type="PANTHER" id="PTHR13976">
    <property type="entry name" value="HETEROGENEOUS NUCLEAR RIBONUCLEOPROTEIN-RELATED"/>
    <property type="match status" value="1"/>
</dbReference>
<keyword evidence="2 3" id="KW-0694">RNA-binding</keyword>
<dbReference type="InterPro" id="IPR012677">
    <property type="entry name" value="Nucleotide-bd_a/b_plait_sf"/>
</dbReference>
<dbReference type="SUPFAM" id="SSF54928">
    <property type="entry name" value="RNA-binding domain, RBD"/>
    <property type="match status" value="3"/>
</dbReference>
<proteinExistence type="predicted"/>
<evidence type="ECO:0000259" key="4">
    <source>
        <dbReference type="PROSITE" id="PS50102"/>
    </source>
</evidence>
<evidence type="ECO:0000256" key="1">
    <source>
        <dbReference type="ARBA" id="ARBA00022737"/>
    </source>
</evidence>
<evidence type="ECO:0000256" key="2">
    <source>
        <dbReference type="ARBA" id="ARBA00022884"/>
    </source>
</evidence>
<dbReference type="InterPro" id="IPR050666">
    <property type="entry name" value="ESRP"/>
</dbReference>
<evidence type="ECO:0000313" key="6">
    <source>
        <dbReference type="WBParaSite" id="nRc.2.0.1.t35747-RA"/>
    </source>
</evidence>
<sequence length="515" mass="55270">MPSIESSSLESNLSSCSDAEFGEIPAYGTSDAAQQFLSLNEAVIVRMRGLPYDCTAEKIIEFFKTGENQISGNLDSEKDILFVNKIDGKATGDAFVRFSHKGDDVKALAKHKEVIGTRYIELFRSTTAEVQQIQSSKIVLNKTMEPLKQAQVELVGAVTAIPTVPAPAHCLLNNGGGGGAIPTMPQLVPGFLPPQQLLVGGSRKDCIRLRGLPYESQVQHILDFLGEYAKHVLLQGVHMVLNAQGHPSGEAFIQLDGEMAAAAAAADRHNKYMQIGKKQRYIEVFQCSADDMNLVLTGPTALQTSLITAANALQARPIMNSGANLFYPNAAALAAANLLPAHFFAQQQNPLATIQQQQQHVLGALQNGALPATQAFPNVLAGAARLPIIPNFTSPLPAGMPSPGALVYWPYPSPPVSPSNYYAAAFVAQAAQQQPGVVLLRGLPLNVAVNEILALFQGYPEISAECVQIQRTPTGQATGEALVTFPNRFEAERAVLEKNRQILGARPVELFIYGI</sequence>
<dbReference type="Proteomes" id="UP000887565">
    <property type="component" value="Unplaced"/>
</dbReference>
<name>A0A915KAL6_ROMCU</name>
<dbReference type="SMART" id="SM00360">
    <property type="entry name" value="RRM"/>
    <property type="match status" value="3"/>
</dbReference>
<feature type="domain" description="RRM" evidence="4">
    <location>
        <begin position="43"/>
        <end position="127"/>
    </location>
</feature>
<feature type="domain" description="RRM" evidence="4">
    <location>
        <begin position="436"/>
        <end position="510"/>
    </location>
</feature>
<protein>
    <submittedName>
        <fullName evidence="6">RRM domain-containing protein</fullName>
    </submittedName>
</protein>
<dbReference type="Gene3D" id="3.30.70.330">
    <property type="match status" value="3"/>
</dbReference>